<accession>A0ABN3EGE3</accession>
<organism evidence="2 3">
    <name type="scientific">Kitasatospora cystarginea</name>
    <dbReference type="NCBI Taxonomy" id="58350"/>
    <lineage>
        <taxon>Bacteria</taxon>
        <taxon>Bacillati</taxon>
        <taxon>Actinomycetota</taxon>
        <taxon>Actinomycetes</taxon>
        <taxon>Kitasatosporales</taxon>
        <taxon>Streptomycetaceae</taxon>
        <taxon>Kitasatospora</taxon>
    </lineage>
</organism>
<keyword evidence="3" id="KW-1185">Reference proteome</keyword>
<evidence type="ECO:0000313" key="3">
    <source>
        <dbReference type="Proteomes" id="UP001500305"/>
    </source>
</evidence>
<proteinExistence type="predicted"/>
<reference evidence="2 3" key="1">
    <citation type="journal article" date="2019" name="Int. J. Syst. Evol. Microbiol.">
        <title>The Global Catalogue of Microorganisms (GCM) 10K type strain sequencing project: providing services to taxonomists for standard genome sequencing and annotation.</title>
        <authorList>
            <consortium name="The Broad Institute Genomics Platform"/>
            <consortium name="The Broad Institute Genome Sequencing Center for Infectious Disease"/>
            <person name="Wu L."/>
            <person name="Ma J."/>
        </authorList>
    </citation>
    <scope>NUCLEOTIDE SEQUENCE [LARGE SCALE GENOMIC DNA]</scope>
    <source>
        <strain evidence="2 3">JCM 7356</strain>
    </source>
</reference>
<comment type="caution">
    <text evidence="2">The sequence shown here is derived from an EMBL/GenBank/DDBJ whole genome shotgun (WGS) entry which is preliminary data.</text>
</comment>
<sequence length="116" mass="11632">MPQAAATLTPACSVLERPGPSAPFGVGSSAGSGEVWPDQVTLNFSSSNNGTPDLDTASQSRKKPSSPPRMGGEPHSPLVLTGVATMDTTHGPGTAAQLKSAPLPWASVTTGLLPAI</sequence>
<protein>
    <submittedName>
        <fullName evidence="2">Uncharacterized protein</fullName>
    </submittedName>
</protein>
<evidence type="ECO:0000256" key="1">
    <source>
        <dbReference type="SAM" id="MobiDB-lite"/>
    </source>
</evidence>
<dbReference type="Proteomes" id="UP001500305">
    <property type="component" value="Unassembled WGS sequence"/>
</dbReference>
<name>A0ABN3EGE3_9ACTN</name>
<feature type="region of interest" description="Disordered" evidence="1">
    <location>
        <begin position="1"/>
        <end position="78"/>
    </location>
</feature>
<dbReference type="EMBL" id="BAAATR010000022">
    <property type="protein sequence ID" value="GAA2257650.1"/>
    <property type="molecule type" value="Genomic_DNA"/>
</dbReference>
<evidence type="ECO:0000313" key="2">
    <source>
        <dbReference type="EMBL" id="GAA2257650.1"/>
    </source>
</evidence>
<feature type="compositionally biased region" description="Polar residues" evidence="1">
    <location>
        <begin position="40"/>
        <end position="59"/>
    </location>
</feature>
<gene>
    <name evidence="2" type="ORF">GCM10010430_46840</name>
</gene>